<dbReference type="BioCyc" id="PSP1104324:GJSN-543-MONOMER"/>
<reference evidence="1 2" key="1">
    <citation type="journal article" date="2012" name="J. Bacteriol.">
        <title>Complete genome sequence of strain 1860, a crenarchaeon of the genus pyrobaculum able to grow with various electron acceptors.</title>
        <authorList>
            <person name="Mardanov A.V."/>
            <person name="Gumerov V.M."/>
            <person name="Slobodkina G.B."/>
            <person name="Beletsky A.V."/>
            <person name="Bonch-Osmolovskaya E.A."/>
            <person name="Ravin N.V."/>
            <person name="Skryabin K.G."/>
        </authorList>
    </citation>
    <scope>NUCLEOTIDE SEQUENCE [LARGE SCALE GENOMIC DNA]</scope>
    <source>
        <strain evidence="1 2">1860</strain>
    </source>
</reference>
<dbReference type="AlphaFoldDB" id="G7VHA2"/>
<accession>G7VHA2</accession>
<evidence type="ECO:0000313" key="2">
    <source>
        <dbReference type="Proteomes" id="UP000005867"/>
    </source>
</evidence>
<proteinExistence type="predicted"/>
<organism evidence="1 2">
    <name type="scientific">Pyrobaculum ferrireducens</name>
    <dbReference type="NCBI Taxonomy" id="1104324"/>
    <lineage>
        <taxon>Archaea</taxon>
        <taxon>Thermoproteota</taxon>
        <taxon>Thermoprotei</taxon>
        <taxon>Thermoproteales</taxon>
        <taxon>Thermoproteaceae</taxon>
        <taxon>Pyrobaculum</taxon>
    </lineage>
</organism>
<dbReference type="KEGG" id="pyr:P186_0553"/>
<sequence>MHVVGVYEILKRLGEADLDDLVEAAYREGIPPPVATRALMRLIERGEVEVICGMTIRYKPR</sequence>
<protein>
    <submittedName>
        <fullName evidence="1">Uncharacterized protein</fullName>
    </submittedName>
</protein>
<evidence type="ECO:0000313" key="1">
    <source>
        <dbReference type="EMBL" id="AET32005.1"/>
    </source>
</evidence>
<dbReference type="eggNOG" id="arCOG07044">
    <property type="taxonomic scope" value="Archaea"/>
</dbReference>
<dbReference type="HOGENOM" id="CLU_194246_0_0_2"/>
<dbReference type="EMBL" id="CP003098">
    <property type="protein sequence ID" value="AET32005.1"/>
    <property type="molecule type" value="Genomic_DNA"/>
</dbReference>
<dbReference type="STRING" id="1104324.P186_0553"/>
<gene>
    <name evidence="1" type="ORF">P186_0553</name>
</gene>
<keyword evidence="2" id="KW-1185">Reference proteome</keyword>
<dbReference type="Proteomes" id="UP000005867">
    <property type="component" value="Chromosome"/>
</dbReference>
<name>G7VHA2_9CREN</name>